<evidence type="ECO:0000256" key="1">
    <source>
        <dbReference type="ARBA" id="ARBA00004370"/>
    </source>
</evidence>
<dbReference type="GeneID" id="104944759"/>
<keyword evidence="3" id="KW-0472">Membrane</keyword>
<comment type="subcellular location">
    <subcellularLocation>
        <location evidence="1">Membrane</location>
    </subcellularLocation>
</comment>
<feature type="chain" id="PRO_5027016057" description="SLAM family member 7-like" evidence="5">
    <location>
        <begin position="21"/>
        <end position="235"/>
    </location>
</feature>
<dbReference type="AlphaFoldDB" id="A0A6I9N2V6"/>
<keyword evidence="6" id="KW-1185">Reference proteome</keyword>
<sequence>MEKVLVVSLLVLASLRSASTEEKFIKEGGNVTLDLRPPPSDPITIIQWKFKDSILAEWIKGVVDLAHNRLNIKLDIVSGSLAMEKMTKEEEGVYSVEVNSNVQRVTYNVLVIKDVPKPKIEFFPLICSDESDKCSMTCDGNTTGAEPVTYSWKTGDGEWKESEKDMPITREEHGQEKTFTCKMKNPVSEKESAQVPNKLYKKEVPKPSPVGQIVGIVGAILRCCCWDCGLLGMEK</sequence>
<evidence type="ECO:0000256" key="2">
    <source>
        <dbReference type="ARBA" id="ARBA00022729"/>
    </source>
</evidence>
<evidence type="ECO:0008006" key="8">
    <source>
        <dbReference type="Google" id="ProtNLM"/>
    </source>
</evidence>
<keyword evidence="4" id="KW-0325">Glycoprotein</keyword>
<dbReference type="InterPro" id="IPR015631">
    <property type="entry name" value="CD2/SLAM_rcpt"/>
</dbReference>
<evidence type="ECO:0000256" key="3">
    <source>
        <dbReference type="ARBA" id="ARBA00023136"/>
    </source>
</evidence>
<keyword evidence="2 5" id="KW-0732">Signal</keyword>
<dbReference type="SUPFAM" id="SSF48726">
    <property type="entry name" value="Immunoglobulin"/>
    <property type="match status" value="1"/>
</dbReference>
<proteinExistence type="predicted"/>
<organism evidence="6 7">
    <name type="scientific">Notothenia coriiceps</name>
    <name type="common">black rockcod</name>
    <dbReference type="NCBI Taxonomy" id="8208"/>
    <lineage>
        <taxon>Eukaryota</taxon>
        <taxon>Metazoa</taxon>
        <taxon>Chordata</taxon>
        <taxon>Craniata</taxon>
        <taxon>Vertebrata</taxon>
        <taxon>Euteleostomi</taxon>
        <taxon>Actinopterygii</taxon>
        <taxon>Neopterygii</taxon>
        <taxon>Teleostei</taxon>
        <taxon>Neoteleostei</taxon>
        <taxon>Acanthomorphata</taxon>
        <taxon>Eupercaria</taxon>
        <taxon>Perciformes</taxon>
        <taxon>Notothenioidei</taxon>
        <taxon>Nototheniidae</taxon>
        <taxon>Notothenia</taxon>
    </lineage>
</organism>
<evidence type="ECO:0000256" key="4">
    <source>
        <dbReference type="ARBA" id="ARBA00023180"/>
    </source>
</evidence>
<accession>A0A6I9N2V6</accession>
<dbReference type="KEGG" id="ncc:104944759"/>
<evidence type="ECO:0000256" key="5">
    <source>
        <dbReference type="SAM" id="SignalP"/>
    </source>
</evidence>
<dbReference type="Gene3D" id="2.60.40.10">
    <property type="entry name" value="Immunoglobulins"/>
    <property type="match status" value="2"/>
</dbReference>
<dbReference type="PANTHER" id="PTHR12080">
    <property type="entry name" value="SIGNALING LYMPHOCYTIC ACTIVATION MOLECULE"/>
    <property type="match status" value="1"/>
</dbReference>
<reference evidence="7" key="1">
    <citation type="submission" date="2025-08" db="UniProtKB">
        <authorList>
            <consortium name="RefSeq"/>
        </authorList>
    </citation>
    <scope>IDENTIFICATION</scope>
    <source>
        <tissue evidence="7">Muscle</tissue>
    </source>
</reference>
<protein>
    <recommendedName>
        <fullName evidence="8">SLAM family member 7-like</fullName>
    </recommendedName>
</protein>
<evidence type="ECO:0000313" key="6">
    <source>
        <dbReference type="Proteomes" id="UP000504611"/>
    </source>
</evidence>
<evidence type="ECO:0000313" key="7">
    <source>
        <dbReference type="RefSeq" id="XP_010768636.1"/>
    </source>
</evidence>
<dbReference type="OrthoDB" id="8963023at2759"/>
<dbReference type="InterPro" id="IPR036179">
    <property type="entry name" value="Ig-like_dom_sf"/>
</dbReference>
<name>A0A6I9N2V6_9TELE</name>
<dbReference type="GO" id="GO:0016020">
    <property type="term" value="C:membrane"/>
    <property type="evidence" value="ECO:0007669"/>
    <property type="project" value="UniProtKB-SubCell"/>
</dbReference>
<dbReference type="Proteomes" id="UP000504611">
    <property type="component" value="Unplaced"/>
</dbReference>
<dbReference type="RefSeq" id="XP_010768636.1">
    <property type="nucleotide sequence ID" value="XM_010770334.1"/>
</dbReference>
<dbReference type="PANTHER" id="PTHR12080:SF134">
    <property type="entry name" value="CD48 ANTIGEN"/>
    <property type="match status" value="1"/>
</dbReference>
<gene>
    <name evidence="7" type="primary">LOC104944759</name>
</gene>
<feature type="signal peptide" evidence="5">
    <location>
        <begin position="1"/>
        <end position="20"/>
    </location>
</feature>
<dbReference type="InterPro" id="IPR013783">
    <property type="entry name" value="Ig-like_fold"/>
</dbReference>